<dbReference type="OrthoDB" id="9152892at2"/>
<dbReference type="RefSeq" id="WP_132583393.1">
    <property type="nucleotide sequence ID" value="NZ_SMAJ01000010.1"/>
</dbReference>
<comment type="caution">
    <text evidence="1">The sequence shown here is derived from an EMBL/GenBank/DDBJ whole genome shotgun (WGS) entry which is preliminary data.</text>
</comment>
<name>A0A4R3M2G5_9BURK</name>
<organism evidence="1 2">
    <name type="scientific">Paralcaligenes ureilyticus</name>
    <dbReference type="NCBI Taxonomy" id="627131"/>
    <lineage>
        <taxon>Bacteria</taxon>
        <taxon>Pseudomonadati</taxon>
        <taxon>Pseudomonadota</taxon>
        <taxon>Betaproteobacteria</taxon>
        <taxon>Burkholderiales</taxon>
        <taxon>Alcaligenaceae</taxon>
        <taxon>Paralcaligenes</taxon>
    </lineage>
</organism>
<dbReference type="AlphaFoldDB" id="A0A4R3M2G5"/>
<evidence type="ECO:0000313" key="2">
    <source>
        <dbReference type="Proteomes" id="UP000295525"/>
    </source>
</evidence>
<proteinExistence type="predicted"/>
<keyword evidence="2" id="KW-1185">Reference proteome</keyword>
<accession>A0A4R3M2G5</accession>
<reference evidence="1 2" key="1">
    <citation type="submission" date="2019-03" db="EMBL/GenBank/DDBJ databases">
        <title>Genomic Encyclopedia of Type Strains, Phase IV (KMG-IV): sequencing the most valuable type-strain genomes for metagenomic binning, comparative biology and taxonomic classification.</title>
        <authorList>
            <person name="Goeker M."/>
        </authorList>
    </citation>
    <scope>NUCLEOTIDE SEQUENCE [LARGE SCALE GENOMIC DNA]</scope>
    <source>
        <strain evidence="1 2">DSM 24591</strain>
    </source>
</reference>
<sequence length="272" mass="29711">MSLLPITEAELQAFIEDVLPEPRRVDLEVYLAAHPAEAERLRALREQKLALKALYDPILDEPIPARLQIAASGPARVSQRWLPASLPRVAASLALVAAGAAAGWMGRGATDPGSLDMQASDSTSTRVQMASLARYAAMAHQVYSPEVRHPVEVGVDQEDQLVKWLSKRLGSTLRPPKLKPLGYELMGGRLLPGSNGPVAQFMYEDAAKHRLTLYVSTENTANKNTGFRFAREGSINVFYWIDGKCGYALSADIDKAQLTQLATAVYEQLEPS</sequence>
<gene>
    <name evidence="1" type="ORF">EDC26_11065</name>
</gene>
<evidence type="ECO:0000313" key="1">
    <source>
        <dbReference type="EMBL" id="TCT05325.1"/>
    </source>
</evidence>
<dbReference type="EMBL" id="SMAJ01000010">
    <property type="protein sequence ID" value="TCT05325.1"/>
    <property type="molecule type" value="Genomic_DNA"/>
</dbReference>
<protein>
    <submittedName>
        <fullName evidence="1">Anti-sigma factor RsiW</fullName>
    </submittedName>
</protein>
<dbReference type="Proteomes" id="UP000295525">
    <property type="component" value="Unassembled WGS sequence"/>
</dbReference>